<dbReference type="Pfam" id="PF00176">
    <property type="entry name" value="SNF2-rel_dom"/>
    <property type="match status" value="1"/>
</dbReference>
<dbReference type="InterPro" id="IPR014001">
    <property type="entry name" value="Helicase_ATP-bd"/>
</dbReference>
<dbReference type="EMBL" id="MDYP01000011">
    <property type="protein sequence ID" value="OQE08001.1"/>
    <property type="molecule type" value="Genomic_DNA"/>
</dbReference>
<dbReference type="Proteomes" id="UP000191518">
    <property type="component" value="Unassembled WGS sequence"/>
</dbReference>
<dbReference type="CDD" id="cd18793">
    <property type="entry name" value="SF2_C_SNF"/>
    <property type="match status" value="1"/>
</dbReference>
<evidence type="ECO:0000259" key="5">
    <source>
        <dbReference type="PROSITE" id="PS51192"/>
    </source>
</evidence>
<dbReference type="GO" id="GO:0005524">
    <property type="term" value="F:ATP binding"/>
    <property type="evidence" value="ECO:0007669"/>
    <property type="project" value="UniProtKB-KW"/>
</dbReference>
<evidence type="ECO:0000259" key="6">
    <source>
        <dbReference type="PROSITE" id="PS51194"/>
    </source>
</evidence>
<feature type="domain" description="Helicase ATP-binding" evidence="5">
    <location>
        <begin position="357"/>
        <end position="548"/>
    </location>
</feature>
<dbReference type="GO" id="GO:0016787">
    <property type="term" value="F:hydrolase activity"/>
    <property type="evidence" value="ECO:0007669"/>
    <property type="project" value="UniProtKB-KW"/>
</dbReference>
<dbReference type="Pfam" id="PF00271">
    <property type="entry name" value="Helicase_C"/>
    <property type="match status" value="1"/>
</dbReference>
<feature type="region of interest" description="Disordered" evidence="4">
    <location>
        <begin position="217"/>
        <end position="329"/>
    </location>
</feature>
<keyword evidence="2" id="KW-0378">Hydrolase</keyword>
<proteinExistence type="predicted"/>
<dbReference type="InterPro" id="IPR050628">
    <property type="entry name" value="SNF2_RAD54_helicase_TF"/>
</dbReference>
<evidence type="ECO:0000256" key="3">
    <source>
        <dbReference type="ARBA" id="ARBA00022840"/>
    </source>
</evidence>
<dbReference type="InterPro" id="IPR000330">
    <property type="entry name" value="SNF2_N"/>
</dbReference>
<organism evidence="7 8">
    <name type="scientific">Penicillium vulpinum</name>
    <dbReference type="NCBI Taxonomy" id="29845"/>
    <lineage>
        <taxon>Eukaryota</taxon>
        <taxon>Fungi</taxon>
        <taxon>Dikarya</taxon>
        <taxon>Ascomycota</taxon>
        <taxon>Pezizomycotina</taxon>
        <taxon>Eurotiomycetes</taxon>
        <taxon>Eurotiomycetidae</taxon>
        <taxon>Eurotiales</taxon>
        <taxon>Aspergillaceae</taxon>
        <taxon>Penicillium</taxon>
    </lineage>
</organism>
<keyword evidence="3" id="KW-0067">ATP-binding</keyword>
<evidence type="ECO:0000256" key="2">
    <source>
        <dbReference type="ARBA" id="ARBA00022801"/>
    </source>
</evidence>
<feature type="compositionally biased region" description="Low complexity" evidence="4">
    <location>
        <begin position="72"/>
        <end position="82"/>
    </location>
</feature>
<feature type="compositionally biased region" description="Basic and acidic residues" evidence="4">
    <location>
        <begin position="1091"/>
        <end position="1123"/>
    </location>
</feature>
<evidence type="ECO:0008006" key="9">
    <source>
        <dbReference type="Google" id="ProtNLM"/>
    </source>
</evidence>
<feature type="compositionally biased region" description="Basic and acidic residues" evidence="4">
    <location>
        <begin position="280"/>
        <end position="305"/>
    </location>
</feature>
<dbReference type="SUPFAM" id="SSF52540">
    <property type="entry name" value="P-loop containing nucleoside triphosphate hydrolases"/>
    <property type="match status" value="2"/>
</dbReference>
<dbReference type="InterPro" id="IPR027417">
    <property type="entry name" value="P-loop_NTPase"/>
</dbReference>
<dbReference type="PROSITE" id="PS51194">
    <property type="entry name" value="HELICASE_CTER"/>
    <property type="match status" value="1"/>
</dbReference>
<dbReference type="Gene3D" id="3.40.50.300">
    <property type="entry name" value="P-loop containing nucleotide triphosphate hydrolases"/>
    <property type="match status" value="1"/>
</dbReference>
<dbReference type="InterPro" id="IPR038718">
    <property type="entry name" value="SNF2-like_sf"/>
</dbReference>
<dbReference type="FunFam" id="3.40.50.10810:FF:000053">
    <property type="entry name" value="SNF2 family helicase/ATPase, putative"/>
    <property type="match status" value="1"/>
</dbReference>
<dbReference type="GO" id="GO:0008094">
    <property type="term" value="F:ATP-dependent activity, acting on DNA"/>
    <property type="evidence" value="ECO:0007669"/>
    <property type="project" value="TreeGrafter"/>
</dbReference>
<keyword evidence="8" id="KW-1185">Reference proteome</keyword>
<feature type="compositionally biased region" description="Basic and acidic residues" evidence="4">
    <location>
        <begin position="248"/>
        <end position="262"/>
    </location>
</feature>
<keyword evidence="1" id="KW-0547">Nucleotide-binding</keyword>
<evidence type="ECO:0000313" key="7">
    <source>
        <dbReference type="EMBL" id="OQE08001.1"/>
    </source>
</evidence>
<feature type="compositionally biased region" description="Acidic residues" evidence="4">
    <location>
        <begin position="306"/>
        <end position="329"/>
    </location>
</feature>
<feature type="compositionally biased region" description="Acidic residues" evidence="4">
    <location>
        <begin position="799"/>
        <end position="813"/>
    </location>
</feature>
<evidence type="ECO:0000256" key="1">
    <source>
        <dbReference type="ARBA" id="ARBA00022741"/>
    </source>
</evidence>
<feature type="region of interest" description="Disordered" evidence="4">
    <location>
        <begin position="595"/>
        <end position="615"/>
    </location>
</feature>
<feature type="region of interest" description="Disordered" evidence="4">
    <location>
        <begin position="760"/>
        <end position="886"/>
    </location>
</feature>
<dbReference type="GO" id="GO:0005634">
    <property type="term" value="C:nucleus"/>
    <property type="evidence" value="ECO:0007669"/>
    <property type="project" value="TreeGrafter"/>
</dbReference>
<dbReference type="GO" id="GO:0006281">
    <property type="term" value="P:DNA repair"/>
    <property type="evidence" value="ECO:0007669"/>
    <property type="project" value="TreeGrafter"/>
</dbReference>
<sequence>MARESNAPLEPLTPGGKPNTQPHPAHVQEPEFGKPSPLGRPQHRSNHLFNIPKPNQSRAEHHRPAPRPQPQHQPQSRQGQSSAAPQGYRPPGTSGATVATPSVKRSEPWDPFKPVAPSAYNNPRGGFQHGAVSIKRPENVTWSTPRAPRPIYQSKPVPSKMGGASKNLQKFIDLTRDITDPVPRASAYSPSKFGAMDMDGYVDTAMANENIKALLEGAFEDDEDNAEVKLKGKKKKSGKKKSKKTSQKKKDEVVVDKKKEQAIDDLDDLAAQLQGVTVNDPKDSDDKSEDDSSAKTEQNDEVVKQDEEDDEAAEDEEEEEDSDDEEDGFVEGLRVTLLPHQVEGVRWMCDKETGRKTSKGIFPKGGILADDMGLGKTVQTIALLLKNRKSDHEHSDNTESDGKTTKLPPNCIASTLVIAPLALIKQWEAEIKDKIEPSHKLSVCIYHGATRAKASTTLDKYDVVITTYGTLTSEFNSSASDKAKKSGIFAVHWYRIILDEAHTIKNRNAKATQSAYALDAQYRWCLTGTPLQNNLDELQSLIKFLRVKPYDDLAAWRDQISRPLNNGRGGLAIQRLQVYLKAFMKRRTKDVLRLNDNVKPGEEEEADGKPKKSSNGFHITKREVIKVEPEFMPGELNFYKRLEQRTENSLEKMMGGAKVDYAGALVLLLRLRQACNHPDLVKGDLAKDKDILLQNGNTNSQSTQPKPDDLDSMADLFGAMSVVAKKCDVCQTDLNPGEIKAGASRCGECEADLNTNVMGTDKKKKKKSHKKPDVLDSPSARKSAAQIARSRKNRRVILDSDDEDEEEGDWVVPDDERKMPSLGKAGGSDDENAEGGGEWLVSDDETDDEIESPSRRKSKPIIISDSEDESDSEAEDIYNDEGENGELPSTKIRHLMRILNREAPDFKFIVFSVFTSMLDKIEPFLKSANIGFARYDGGMTNTHREASLEKLRNNSGTRVLLCSLRAGALGLNLTAASRVVILEPFWNPFVEEQAIDRVHRLNQTVDVKIYKMVIKGTVEERIIALQDRKRELANATIEGKAGAGKLTVRDMMALFGRDAESRFTDNQSLLDFNQPTRLLNNGDETEPVHSSSRESTHSDPRSRGKEVQPNRPRTEDSVYGRRW</sequence>
<dbReference type="OrthoDB" id="423559at2759"/>
<name>A0A1V6S1T2_9EURO</name>
<dbReference type="SMART" id="SM00487">
    <property type="entry name" value="DEXDc"/>
    <property type="match status" value="1"/>
</dbReference>
<comment type="caution">
    <text evidence="7">The sequence shown here is derived from an EMBL/GenBank/DDBJ whole genome shotgun (WGS) entry which is preliminary data.</text>
</comment>
<feature type="compositionally biased region" description="Acidic residues" evidence="4">
    <location>
        <begin position="841"/>
        <end position="851"/>
    </location>
</feature>
<feature type="domain" description="Helicase C-terminal" evidence="6">
    <location>
        <begin position="891"/>
        <end position="1052"/>
    </location>
</feature>
<feature type="region of interest" description="Disordered" evidence="4">
    <location>
        <begin position="1073"/>
        <end position="1123"/>
    </location>
</feature>
<dbReference type="PROSITE" id="PS51192">
    <property type="entry name" value="HELICASE_ATP_BIND_1"/>
    <property type="match status" value="1"/>
</dbReference>
<dbReference type="STRING" id="29845.A0A1V6S1T2"/>
<feature type="region of interest" description="Disordered" evidence="4">
    <location>
        <begin position="1"/>
        <end position="164"/>
    </location>
</feature>
<protein>
    <recommendedName>
        <fullName evidence="9">Helicase ATP-binding domain-containing protein</fullName>
    </recommendedName>
</protein>
<reference evidence="8" key="1">
    <citation type="journal article" date="2017" name="Nat. Microbiol.">
        <title>Global analysis of biosynthetic gene clusters reveals vast potential of secondary metabolite production in Penicillium species.</title>
        <authorList>
            <person name="Nielsen J.C."/>
            <person name="Grijseels S."/>
            <person name="Prigent S."/>
            <person name="Ji B."/>
            <person name="Dainat J."/>
            <person name="Nielsen K.F."/>
            <person name="Frisvad J.C."/>
            <person name="Workman M."/>
            <person name="Nielsen J."/>
        </authorList>
    </citation>
    <scope>NUCLEOTIDE SEQUENCE [LARGE SCALE GENOMIC DNA]</scope>
    <source>
        <strain evidence="8">IBT 29486</strain>
    </source>
</reference>
<gene>
    <name evidence="7" type="ORF">PENVUL_c011G00320</name>
</gene>
<accession>A0A1V6S1T2</accession>
<dbReference type="InterPro" id="IPR001650">
    <property type="entry name" value="Helicase_C-like"/>
</dbReference>
<dbReference type="PANTHER" id="PTHR45626:SF14">
    <property type="entry name" value="ATP-DEPENDENT DNA HELICASE (EUROFUNG)"/>
    <property type="match status" value="1"/>
</dbReference>
<dbReference type="CDD" id="cd18008">
    <property type="entry name" value="DEXDc_SHPRH-like"/>
    <property type="match status" value="1"/>
</dbReference>
<dbReference type="SMART" id="SM00490">
    <property type="entry name" value="HELICc"/>
    <property type="match status" value="1"/>
</dbReference>
<feature type="compositionally biased region" description="Basic residues" evidence="4">
    <location>
        <begin position="231"/>
        <end position="247"/>
    </location>
</feature>
<dbReference type="PANTHER" id="PTHR45626">
    <property type="entry name" value="TRANSCRIPTION TERMINATION FACTOR 2-RELATED"/>
    <property type="match status" value="1"/>
</dbReference>
<dbReference type="AlphaFoldDB" id="A0A1V6S1T2"/>
<evidence type="ECO:0000313" key="8">
    <source>
        <dbReference type="Proteomes" id="UP000191518"/>
    </source>
</evidence>
<feature type="compositionally biased region" description="Acidic residues" evidence="4">
    <location>
        <begin position="865"/>
        <end position="884"/>
    </location>
</feature>
<dbReference type="InterPro" id="IPR049730">
    <property type="entry name" value="SNF2/RAD54-like_C"/>
</dbReference>
<dbReference type="Gene3D" id="3.40.50.10810">
    <property type="entry name" value="Tandem AAA-ATPase domain"/>
    <property type="match status" value="1"/>
</dbReference>
<evidence type="ECO:0000256" key="4">
    <source>
        <dbReference type="SAM" id="MobiDB-lite"/>
    </source>
</evidence>